<accession>A0A6J5NP49</accession>
<sequence>MLLVKSASSSAFRKNVKTEMAHGKPQKQAVAIAYSTQREAAKKSGAKPLPKKK</sequence>
<gene>
    <name evidence="1" type="ORF">UFOVP680_13</name>
    <name evidence="2" type="ORF">UFOVP748_24</name>
</gene>
<name>A0A6J5NP49_9CAUD</name>
<protein>
    <submittedName>
        <fullName evidence="1">Uncharacterized protein</fullName>
    </submittedName>
</protein>
<organism evidence="1">
    <name type="scientific">uncultured Caudovirales phage</name>
    <dbReference type="NCBI Taxonomy" id="2100421"/>
    <lineage>
        <taxon>Viruses</taxon>
        <taxon>Duplodnaviria</taxon>
        <taxon>Heunggongvirae</taxon>
        <taxon>Uroviricota</taxon>
        <taxon>Caudoviricetes</taxon>
        <taxon>Peduoviridae</taxon>
        <taxon>Maltschvirus</taxon>
        <taxon>Maltschvirus maltsch</taxon>
    </lineage>
</organism>
<dbReference type="EMBL" id="LR796649">
    <property type="protein sequence ID" value="CAB4157054.1"/>
    <property type="molecule type" value="Genomic_DNA"/>
</dbReference>
<reference evidence="1" key="1">
    <citation type="submission" date="2020-04" db="EMBL/GenBank/DDBJ databases">
        <authorList>
            <person name="Chiriac C."/>
            <person name="Salcher M."/>
            <person name="Ghai R."/>
            <person name="Kavagutti S V."/>
        </authorList>
    </citation>
    <scope>NUCLEOTIDE SEQUENCE</scope>
</reference>
<dbReference type="EMBL" id="LR798347">
    <property type="protein sequence ID" value="CAB5225474.1"/>
    <property type="molecule type" value="Genomic_DNA"/>
</dbReference>
<proteinExistence type="predicted"/>
<evidence type="ECO:0000313" key="2">
    <source>
        <dbReference type="EMBL" id="CAB5225474.1"/>
    </source>
</evidence>
<evidence type="ECO:0000313" key="1">
    <source>
        <dbReference type="EMBL" id="CAB4157054.1"/>
    </source>
</evidence>